<dbReference type="InterPro" id="IPR000212">
    <property type="entry name" value="DNA_helicase_UvrD/REP"/>
</dbReference>
<dbReference type="AlphaFoldDB" id="A0A9D1SYI8"/>
<dbReference type="SUPFAM" id="SSF52980">
    <property type="entry name" value="Restriction endonuclease-like"/>
    <property type="match status" value="1"/>
</dbReference>
<dbReference type="Proteomes" id="UP000886861">
    <property type="component" value="Unassembled WGS sequence"/>
</dbReference>
<keyword evidence="1" id="KW-0540">Nuclease</keyword>
<sequence length="1104" mass="127275">MIKDKAQEEVVNSTNKNLIVSASAGSGKTTVMIRKIIKHMIEDGVGVRDILVLTYTKAAAEEMKQRLLSAIYENAQNNPSLLNQIDDLSIANISTIHSFFQKVLKKYFYILKLDPSFSLCDELESENLKAKALEQAMQNFFEESPDEYKELLEIYGNDRTDRKLQKTIKSINEFCASLASPGKWLNETALKLYDNKEYLYSLMNEDLCFKVQGFKMEADKIMFRAKGQEVYVKYLNEVLSSLALVNNKLDFFENYSNFTQISFKNLKKDEENLVYLQIFDLRKKINEYKLNLNKADLTKEHTEKVIEFTKNIAVSVLKVYAEYSKTYEELKKERNCLDFNDLERLMLKLLEHEDIKESLKQEFKQIYIDEYQDANLLQESILCQISNGLNRFMVGDVKQSIYAFRQANPDIFLNIQKQYESEENSESKHLNSNFRSRKEILNFVNLVFDKIMTPITCGIDYKNTSRFQPKAEYKETSSNIPAVNIKIIKREEKNAEINPPKIYSVQKHEPRADVEELPELEARVVAKEISELLGKEIYVNGEIKKVDFKDITILMASRGSYIDKFSAMLSRFGIPLQANSRAQLYSDNIIKALINILALATNFQDDISLASSLKNFGNFSLNELYIIAKEDGENFYEKVQKFSGNEEISKKIENFLQIFNNFKENIINLGIFTSLNLLYDQTGFLKNLGSENKLKVKKFTNEFLKNGYNYDVLGFLNFAEKDLVLAPSFTSEENAVTVTTIHASKGLEYPVVFLVNCGADFTKGKKEYEVVLNEKLGLGLKDTLDEPPIVYNTLIEREKRDEFAEKLRLFYVALTRAKNHLYIVGSSTCNFKRIENDYDVLKKKCFLDLTLGSLSEEELNDLISKNSILTKEGLNAEIISDFNFNLSEIEKTSLKSDENLKQIFLNYFNFNYPYSKEINLALKNSVSRIVHDEEGYSQNLQPKNFQLSEHLTGDASKIGTEYHSVMQKVDFFKNQEKLELSTNVEEEKINAAINAVKKLLNETKCVKLFKEQEFMMYVPQEEINAGGSPDKILIQGVIDLLSLGEKNIIIDYKLSSVKSAEKLISLYKTQLKLYKLAAEKAFNIKIDDVYLYNFNTKEMLKIIL</sequence>
<dbReference type="InterPro" id="IPR011604">
    <property type="entry name" value="PDDEXK-like_dom_sf"/>
</dbReference>
<dbReference type="EC" id="5.6.2.4" evidence="12"/>
<evidence type="ECO:0000313" key="18">
    <source>
        <dbReference type="Proteomes" id="UP000886861"/>
    </source>
</evidence>
<dbReference type="InterPro" id="IPR038726">
    <property type="entry name" value="PDDEXK_AddAB-type"/>
</dbReference>
<evidence type="ECO:0000256" key="7">
    <source>
        <dbReference type="ARBA" id="ARBA00022840"/>
    </source>
</evidence>
<dbReference type="InterPro" id="IPR014017">
    <property type="entry name" value="DNA_helicase_UvrD-like_C"/>
</dbReference>
<evidence type="ECO:0000256" key="5">
    <source>
        <dbReference type="ARBA" id="ARBA00022806"/>
    </source>
</evidence>
<dbReference type="PANTHER" id="PTHR11070:SF48">
    <property type="entry name" value="ATP-DEPENDENT HELICASE_NUCLEASE SUBUNIT A"/>
    <property type="match status" value="1"/>
</dbReference>
<dbReference type="Pfam" id="PF00580">
    <property type="entry name" value="UvrD-helicase"/>
    <property type="match status" value="1"/>
</dbReference>
<evidence type="ECO:0000256" key="13">
    <source>
        <dbReference type="ARBA" id="ARBA00048988"/>
    </source>
</evidence>
<evidence type="ECO:0000256" key="12">
    <source>
        <dbReference type="ARBA" id="ARBA00034808"/>
    </source>
</evidence>
<evidence type="ECO:0000256" key="14">
    <source>
        <dbReference type="PROSITE-ProRule" id="PRU00560"/>
    </source>
</evidence>
<proteinExistence type="predicted"/>
<reference evidence="17" key="1">
    <citation type="submission" date="2020-10" db="EMBL/GenBank/DDBJ databases">
        <authorList>
            <person name="Gilroy R."/>
        </authorList>
    </citation>
    <scope>NUCLEOTIDE SEQUENCE</scope>
    <source>
        <strain evidence="17">CHK186-9395</strain>
    </source>
</reference>
<keyword evidence="9" id="KW-0234">DNA repair</keyword>
<dbReference type="Pfam" id="PF12705">
    <property type="entry name" value="PDDEXK_1"/>
    <property type="match status" value="1"/>
</dbReference>
<dbReference type="PROSITE" id="PS51217">
    <property type="entry name" value="UVRD_HELICASE_CTER"/>
    <property type="match status" value="1"/>
</dbReference>
<feature type="binding site" evidence="14">
    <location>
        <begin position="22"/>
        <end position="29"/>
    </location>
    <ligand>
        <name>ATP</name>
        <dbReference type="ChEBI" id="CHEBI:30616"/>
    </ligand>
</feature>
<comment type="caution">
    <text evidence="17">The sequence shown here is derived from an EMBL/GenBank/DDBJ whole genome shotgun (WGS) entry which is preliminary data.</text>
</comment>
<dbReference type="Gene3D" id="3.40.50.300">
    <property type="entry name" value="P-loop containing nucleotide triphosphate hydrolases"/>
    <property type="match status" value="4"/>
</dbReference>
<evidence type="ECO:0000256" key="4">
    <source>
        <dbReference type="ARBA" id="ARBA00022801"/>
    </source>
</evidence>
<feature type="domain" description="UvrD-like helicase ATP-binding" evidence="15">
    <location>
        <begin position="1"/>
        <end position="437"/>
    </location>
</feature>
<dbReference type="Gene3D" id="3.90.320.10">
    <property type="match status" value="1"/>
</dbReference>
<comment type="catalytic activity">
    <reaction evidence="11">
        <text>Couples ATP hydrolysis with the unwinding of duplex DNA by translocating in the 3'-5' direction.</text>
        <dbReference type="EC" id="5.6.2.4"/>
    </reaction>
</comment>
<dbReference type="GO" id="GO:0005829">
    <property type="term" value="C:cytosol"/>
    <property type="evidence" value="ECO:0007669"/>
    <property type="project" value="TreeGrafter"/>
</dbReference>
<keyword evidence="10" id="KW-0413">Isomerase</keyword>
<dbReference type="GO" id="GO:0003677">
    <property type="term" value="F:DNA binding"/>
    <property type="evidence" value="ECO:0007669"/>
    <property type="project" value="UniProtKB-KW"/>
</dbReference>
<evidence type="ECO:0000256" key="9">
    <source>
        <dbReference type="ARBA" id="ARBA00023204"/>
    </source>
</evidence>
<keyword evidence="8" id="KW-0238">DNA-binding</keyword>
<protein>
    <recommendedName>
        <fullName evidence="12">DNA 3'-5' helicase</fullName>
        <ecNumber evidence="12">5.6.2.4</ecNumber>
    </recommendedName>
</protein>
<keyword evidence="7 14" id="KW-0067">ATP-binding</keyword>
<evidence type="ECO:0000256" key="6">
    <source>
        <dbReference type="ARBA" id="ARBA00022839"/>
    </source>
</evidence>
<dbReference type="InterPro" id="IPR011335">
    <property type="entry name" value="Restrct_endonuc-II-like"/>
</dbReference>
<dbReference type="EMBL" id="DVOJ01000010">
    <property type="protein sequence ID" value="HIV01480.1"/>
    <property type="molecule type" value="Genomic_DNA"/>
</dbReference>
<gene>
    <name evidence="17" type="ORF">IAA62_02885</name>
</gene>
<dbReference type="PROSITE" id="PS51198">
    <property type="entry name" value="UVRD_HELICASE_ATP_BIND"/>
    <property type="match status" value="1"/>
</dbReference>
<evidence type="ECO:0000256" key="10">
    <source>
        <dbReference type="ARBA" id="ARBA00023235"/>
    </source>
</evidence>
<keyword evidence="5 14" id="KW-0347">Helicase</keyword>
<dbReference type="GO" id="GO:0000725">
    <property type="term" value="P:recombinational repair"/>
    <property type="evidence" value="ECO:0007669"/>
    <property type="project" value="TreeGrafter"/>
</dbReference>
<dbReference type="InterPro" id="IPR014016">
    <property type="entry name" value="UvrD-like_ATP-bd"/>
</dbReference>
<dbReference type="GO" id="GO:0043138">
    <property type="term" value="F:3'-5' DNA helicase activity"/>
    <property type="evidence" value="ECO:0007669"/>
    <property type="project" value="UniProtKB-EC"/>
</dbReference>
<feature type="domain" description="UvrD-like helicase C-terminal" evidence="16">
    <location>
        <begin position="478"/>
        <end position="746"/>
    </location>
</feature>
<keyword evidence="6" id="KW-0269">Exonuclease</keyword>
<comment type="catalytic activity">
    <reaction evidence="13">
        <text>ATP + H2O = ADP + phosphate + H(+)</text>
        <dbReference type="Rhea" id="RHEA:13065"/>
        <dbReference type="ChEBI" id="CHEBI:15377"/>
        <dbReference type="ChEBI" id="CHEBI:15378"/>
        <dbReference type="ChEBI" id="CHEBI:30616"/>
        <dbReference type="ChEBI" id="CHEBI:43474"/>
        <dbReference type="ChEBI" id="CHEBI:456216"/>
        <dbReference type="EC" id="5.6.2.4"/>
    </reaction>
</comment>
<dbReference type="Pfam" id="PF13361">
    <property type="entry name" value="UvrD_C"/>
    <property type="match status" value="1"/>
</dbReference>
<reference evidence="17" key="2">
    <citation type="journal article" date="2021" name="PeerJ">
        <title>Extensive microbial diversity within the chicken gut microbiome revealed by metagenomics and culture.</title>
        <authorList>
            <person name="Gilroy R."/>
            <person name="Ravi A."/>
            <person name="Getino M."/>
            <person name="Pursley I."/>
            <person name="Horton D.L."/>
            <person name="Alikhan N.F."/>
            <person name="Baker D."/>
            <person name="Gharbi K."/>
            <person name="Hall N."/>
            <person name="Watson M."/>
            <person name="Adriaenssens E.M."/>
            <person name="Foster-Nyarko E."/>
            <person name="Jarju S."/>
            <person name="Secka A."/>
            <person name="Antonio M."/>
            <person name="Oren A."/>
            <person name="Chaudhuri R.R."/>
            <person name="La Ragione R."/>
            <person name="Hildebrand F."/>
            <person name="Pallen M.J."/>
        </authorList>
    </citation>
    <scope>NUCLEOTIDE SEQUENCE</scope>
    <source>
        <strain evidence="17">CHK186-9395</strain>
    </source>
</reference>
<name>A0A9D1SYI8_9FIRM</name>
<dbReference type="GO" id="GO:0004527">
    <property type="term" value="F:exonuclease activity"/>
    <property type="evidence" value="ECO:0007669"/>
    <property type="project" value="UniProtKB-KW"/>
</dbReference>
<evidence type="ECO:0000256" key="2">
    <source>
        <dbReference type="ARBA" id="ARBA00022741"/>
    </source>
</evidence>
<dbReference type="SUPFAM" id="SSF52540">
    <property type="entry name" value="P-loop containing nucleoside triphosphate hydrolases"/>
    <property type="match status" value="1"/>
</dbReference>
<dbReference type="GO" id="GO:0005524">
    <property type="term" value="F:ATP binding"/>
    <property type="evidence" value="ECO:0007669"/>
    <property type="project" value="UniProtKB-UniRule"/>
</dbReference>
<evidence type="ECO:0000259" key="15">
    <source>
        <dbReference type="PROSITE" id="PS51198"/>
    </source>
</evidence>
<organism evidence="17 18">
    <name type="scientific">Candidatus Caccopulliclostridium gallistercoris</name>
    <dbReference type="NCBI Taxonomy" id="2840719"/>
    <lineage>
        <taxon>Bacteria</taxon>
        <taxon>Bacillati</taxon>
        <taxon>Bacillota</taxon>
        <taxon>Clostridia</taxon>
        <taxon>Candidatus Caccopulliclostridium</taxon>
    </lineage>
</organism>
<evidence type="ECO:0000313" key="17">
    <source>
        <dbReference type="EMBL" id="HIV01480.1"/>
    </source>
</evidence>
<dbReference type="GO" id="GO:0033202">
    <property type="term" value="C:DNA helicase complex"/>
    <property type="evidence" value="ECO:0007669"/>
    <property type="project" value="TreeGrafter"/>
</dbReference>
<dbReference type="InterPro" id="IPR027417">
    <property type="entry name" value="P-loop_NTPase"/>
</dbReference>
<evidence type="ECO:0000256" key="8">
    <source>
        <dbReference type="ARBA" id="ARBA00023125"/>
    </source>
</evidence>
<evidence type="ECO:0000256" key="3">
    <source>
        <dbReference type="ARBA" id="ARBA00022763"/>
    </source>
</evidence>
<dbReference type="PANTHER" id="PTHR11070">
    <property type="entry name" value="UVRD / RECB / PCRA DNA HELICASE FAMILY MEMBER"/>
    <property type="match status" value="1"/>
</dbReference>
<keyword evidence="2 14" id="KW-0547">Nucleotide-binding</keyword>
<keyword evidence="4 14" id="KW-0378">Hydrolase</keyword>
<accession>A0A9D1SYI8</accession>
<keyword evidence="3" id="KW-0227">DNA damage</keyword>
<evidence type="ECO:0000259" key="16">
    <source>
        <dbReference type="PROSITE" id="PS51217"/>
    </source>
</evidence>
<evidence type="ECO:0000256" key="1">
    <source>
        <dbReference type="ARBA" id="ARBA00022722"/>
    </source>
</evidence>
<evidence type="ECO:0000256" key="11">
    <source>
        <dbReference type="ARBA" id="ARBA00034617"/>
    </source>
</evidence>